<proteinExistence type="predicted"/>
<organism evidence="1">
    <name type="scientific">uncultured Caudovirales phage</name>
    <dbReference type="NCBI Taxonomy" id="2100421"/>
    <lineage>
        <taxon>Viruses</taxon>
        <taxon>Duplodnaviria</taxon>
        <taxon>Heunggongvirae</taxon>
        <taxon>Uroviricota</taxon>
        <taxon>Caudoviricetes</taxon>
        <taxon>Peduoviridae</taxon>
        <taxon>Maltschvirus</taxon>
        <taxon>Maltschvirus maltsch</taxon>
    </lineage>
</organism>
<reference evidence="1" key="1">
    <citation type="submission" date="2020-05" db="EMBL/GenBank/DDBJ databases">
        <authorList>
            <person name="Chiriac C."/>
            <person name="Salcher M."/>
            <person name="Ghai R."/>
            <person name="Kavagutti S V."/>
        </authorList>
    </citation>
    <scope>NUCLEOTIDE SEQUENCE</scope>
</reference>
<evidence type="ECO:0000313" key="1">
    <source>
        <dbReference type="EMBL" id="CAB4192404.1"/>
    </source>
</evidence>
<name>A0A6J5RKW2_9CAUD</name>
<sequence length="39" mass="4526">METDPYPTPTLKRQRWLVKSLGWLYASQVAVYICQGIGR</sequence>
<accession>A0A6J5RKW2</accession>
<gene>
    <name evidence="1" type="ORF">UFOVP1233_34</name>
</gene>
<dbReference type="EMBL" id="LR797187">
    <property type="protein sequence ID" value="CAB4192404.1"/>
    <property type="molecule type" value="Genomic_DNA"/>
</dbReference>
<protein>
    <submittedName>
        <fullName evidence="1">Uncharacterized protein</fullName>
    </submittedName>
</protein>